<dbReference type="RefSeq" id="WP_209633494.1">
    <property type="nucleotide sequence ID" value="NZ_JAGINW010000001.1"/>
</dbReference>
<protein>
    <submittedName>
        <fullName evidence="2">Uncharacterized protein</fullName>
    </submittedName>
</protein>
<feature type="signal peptide" evidence="1">
    <location>
        <begin position="1"/>
        <end position="26"/>
    </location>
</feature>
<evidence type="ECO:0000256" key="1">
    <source>
        <dbReference type="SAM" id="SignalP"/>
    </source>
</evidence>
<organism evidence="2 3">
    <name type="scientific">Kibdelosporangium banguiense</name>
    <dbReference type="NCBI Taxonomy" id="1365924"/>
    <lineage>
        <taxon>Bacteria</taxon>
        <taxon>Bacillati</taxon>
        <taxon>Actinomycetota</taxon>
        <taxon>Actinomycetes</taxon>
        <taxon>Pseudonocardiales</taxon>
        <taxon>Pseudonocardiaceae</taxon>
        <taxon>Kibdelosporangium</taxon>
    </lineage>
</organism>
<evidence type="ECO:0000313" key="3">
    <source>
        <dbReference type="Proteomes" id="UP001519332"/>
    </source>
</evidence>
<gene>
    <name evidence="2" type="ORF">JOF56_000228</name>
</gene>
<name>A0ABS4T5Y6_9PSEU</name>
<dbReference type="EMBL" id="JAGINW010000001">
    <property type="protein sequence ID" value="MBP2319843.1"/>
    <property type="molecule type" value="Genomic_DNA"/>
</dbReference>
<proteinExistence type="predicted"/>
<reference evidence="2 3" key="1">
    <citation type="submission" date="2021-03" db="EMBL/GenBank/DDBJ databases">
        <title>Sequencing the genomes of 1000 actinobacteria strains.</title>
        <authorList>
            <person name="Klenk H.-P."/>
        </authorList>
    </citation>
    <scope>NUCLEOTIDE SEQUENCE [LARGE SCALE GENOMIC DNA]</scope>
    <source>
        <strain evidence="2 3">DSM 46670</strain>
    </source>
</reference>
<keyword evidence="1" id="KW-0732">Signal</keyword>
<feature type="chain" id="PRO_5046660173" evidence="1">
    <location>
        <begin position="27"/>
        <end position="359"/>
    </location>
</feature>
<evidence type="ECO:0000313" key="2">
    <source>
        <dbReference type="EMBL" id="MBP2319843.1"/>
    </source>
</evidence>
<accession>A0ABS4T5Y6</accession>
<sequence>MKAQVLVVMVITVVTTALMSALPAKAVEAQVWAFLYADRLATASYQPANQAASRPDIRSSVTRTSTGAYRVNITGAGSPGVPIVTAVGGSGVHCQLTRFGQNGTAEDVLVNCYSGMQPRDSKFTLSFFYSAPPDSGAPGAYGYVYNNEPKLTTYVNPPLRYNSTGGNVEIYYNPAAGIWTARFFGQAFINIAGSVQVSSAGPTPARCAIFQWYPHELGADAQVRCDPLSAAAGPPQWTLVYMHERSIVGDRNGFFGYLQANQPTSPSYTPNPDRNRAPNGLLHRITRSGPGVYQVEIYGPLKAPNTVHLTVNGNTSAFCNIVGWTLKPGSQPAGLIDITCFDANGTPADNWFSLAYYSP</sequence>
<keyword evidence="3" id="KW-1185">Reference proteome</keyword>
<dbReference type="Proteomes" id="UP001519332">
    <property type="component" value="Unassembled WGS sequence"/>
</dbReference>
<comment type="caution">
    <text evidence="2">The sequence shown here is derived from an EMBL/GenBank/DDBJ whole genome shotgun (WGS) entry which is preliminary data.</text>
</comment>